<protein>
    <submittedName>
        <fullName evidence="1">Uncharacterized protein</fullName>
    </submittedName>
</protein>
<comment type="caution">
    <text evidence="1">The sequence shown here is derived from an EMBL/GenBank/DDBJ whole genome shotgun (WGS) entry which is preliminary data.</text>
</comment>
<dbReference type="RefSeq" id="WP_136846135.1">
    <property type="nucleotide sequence ID" value="NZ_CAOKAH010000006.1"/>
</dbReference>
<evidence type="ECO:0000313" key="1">
    <source>
        <dbReference type="EMBL" id="TJW09722.1"/>
    </source>
</evidence>
<accession>A0A4T9T626</accession>
<name>A0A4T9T626_9ACTN</name>
<gene>
    <name evidence="1" type="ORF">E5982_08720</name>
</gene>
<dbReference type="Proteomes" id="UP000309454">
    <property type="component" value="Unassembled WGS sequence"/>
</dbReference>
<reference evidence="1 2" key="1">
    <citation type="submission" date="2019-04" db="EMBL/GenBank/DDBJ databases">
        <title>Microbes associate with the intestines of laboratory mice.</title>
        <authorList>
            <person name="Navarre W."/>
            <person name="Wong E."/>
            <person name="Huang K.C."/>
            <person name="Tropini C."/>
            <person name="Ng K."/>
            <person name="Yu B."/>
        </authorList>
    </citation>
    <scope>NUCLEOTIDE SEQUENCE [LARGE SCALE GENOMIC DNA]</scope>
    <source>
        <strain evidence="1 2">NM48_B13</strain>
    </source>
</reference>
<proteinExistence type="predicted"/>
<dbReference type="EMBL" id="SSTM01000007">
    <property type="protein sequence ID" value="TJW09722.1"/>
    <property type="molecule type" value="Genomic_DNA"/>
</dbReference>
<organism evidence="1 2">
    <name type="scientific">Parvibacter caecicola</name>
    <dbReference type="NCBI Taxonomy" id="747645"/>
    <lineage>
        <taxon>Bacteria</taxon>
        <taxon>Bacillati</taxon>
        <taxon>Actinomycetota</taxon>
        <taxon>Coriobacteriia</taxon>
        <taxon>Coriobacteriales</taxon>
        <taxon>Coriobacteriaceae</taxon>
        <taxon>Parvibacter</taxon>
    </lineage>
</organism>
<keyword evidence="2" id="KW-1185">Reference proteome</keyword>
<dbReference type="OrthoDB" id="3201701at2"/>
<dbReference type="AlphaFoldDB" id="A0A4T9T626"/>
<sequence>MEDIREVVESARLLLMLMLVDEDNPKLQFSEETSAEMVEAVVGEEELSDERLNALFEAMVAEQPWVGDDANWEENLEALVQHVKQDRTWAKGLPDMEVLENGGSLEEAYRRANESEVTEPDYDEPRLDAPALMIALLAGDWLYFDEDEIVWNGKRHEMQGIHISEAGVENLLDFVNSHVPGFESFEDLVARFASYMNLLEQDEALTMPRSMVAPAVRKALPPGPLTGMTFASLAGCGGAFWFTLEGENEYLFSYDLRLAATIPSFSSLVARMIWDLRQADDSSKGKPFQIRFNLVDVVEANEYFSHTQTGLERVREMPRRMVVEERPVVSLPQPAKKPAKKGQFDPEKLSSYFTEKFVQTFGLEDVDADLEQASLANVQMRPDDQGNVRDFADMMIGRIHPIVEFRKRDVLWRGDHHELNDVNLCSAQPFISDQLRFLRKDFTEEIKDLRQMQLNFAQAMATLEMDEDLVVPRELVSPFVSAVLPDGPITGMSLAVLFAQRGVISVFKYGDRYSVTVDPYVCRAVPSFPALVMRAIWDLRQLSDELRSKPFKVEMMTDGRLGTMETRSRGVKPLYPYPDWMKGARRAITVKEPPVIELPEVPGEPEGQACEDGADGARLDVPAFVIALMAQDWLFFREDGIKWAGTRHTVSGIQVNVEKKDKLVSFANKHVKGFKNEKEVVKYFESFLKGLEKDKGLLVPEKWIAKPLRAGLPYSGRLTGMVLASFASYGAAISVSTPAKNEYEVTYDGRLAAGIPSFFNLVARMLWGLREMVDSSKGRPFKVSFREVNHAATDIYLPQLDAPVKGAQPCPGTMEVKELPEIVLE</sequence>
<evidence type="ECO:0000313" key="2">
    <source>
        <dbReference type="Proteomes" id="UP000309454"/>
    </source>
</evidence>